<dbReference type="KEGG" id="gtt:GUITHDRAFT_132222"/>
<keyword evidence="1 5" id="KW-0732">Signal</keyword>
<protein>
    <recommendedName>
        <fullName evidence="6">Laminin IV type A domain-containing protein</fullName>
    </recommendedName>
</protein>
<evidence type="ECO:0000313" key="9">
    <source>
        <dbReference type="Proteomes" id="UP000011087"/>
    </source>
</evidence>
<keyword evidence="2" id="KW-0677">Repeat</keyword>
<dbReference type="PaxDb" id="55529-EKX54509"/>
<keyword evidence="3" id="KW-1015">Disulfide bond</keyword>
<proteinExistence type="predicted"/>
<dbReference type="GeneID" id="17311030"/>
<dbReference type="Pfam" id="PF00052">
    <property type="entry name" value="Laminin_B"/>
    <property type="match status" value="1"/>
</dbReference>
<accession>L1K1Q6</accession>
<dbReference type="Proteomes" id="UP000011087">
    <property type="component" value="Unassembled WGS sequence"/>
</dbReference>
<reference evidence="8" key="3">
    <citation type="submission" date="2016-03" db="UniProtKB">
        <authorList>
            <consortium name="EnsemblProtists"/>
        </authorList>
    </citation>
    <scope>IDENTIFICATION</scope>
</reference>
<reference evidence="9" key="2">
    <citation type="submission" date="2012-11" db="EMBL/GenBank/DDBJ databases">
        <authorList>
            <person name="Kuo A."/>
            <person name="Curtis B.A."/>
            <person name="Tanifuji G."/>
            <person name="Burki F."/>
            <person name="Gruber A."/>
            <person name="Irimia M."/>
            <person name="Maruyama S."/>
            <person name="Arias M.C."/>
            <person name="Ball S.G."/>
            <person name="Gile G.H."/>
            <person name="Hirakawa Y."/>
            <person name="Hopkins J.F."/>
            <person name="Rensing S.A."/>
            <person name="Schmutz J."/>
            <person name="Symeonidi A."/>
            <person name="Elias M."/>
            <person name="Eveleigh R.J."/>
            <person name="Herman E.K."/>
            <person name="Klute M.J."/>
            <person name="Nakayama T."/>
            <person name="Obornik M."/>
            <person name="Reyes-Prieto A."/>
            <person name="Armbrust E.V."/>
            <person name="Aves S.J."/>
            <person name="Beiko R.G."/>
            <person name="Coutinho P."/>
            <person name="Dacks J.B."/>
            <person name="Durnford D.G."/>
            <person name="Fast N.M."/>
            <person name="Green B.R."/>
            <person name="Grisdale C."/>
            <person name="Hempe F."/>
            <person name="Henrissat B."/>
            <person name="Hoppner M.P."/>
            <person name="Ishida K.-I."/>
            <person name="Kim E."/>
            <person name="Koreny L."/>
            <person name="Kroth P.G."/>
            <person name="Liu Y."/>
            <person name="Malik S.-B."/>
            <person name="Maier U.G."/>
            <person name="McRose D."/>
            <person name="Mock T."/>
            <person name="Neilson J.A."/>
            <person name="Onodera N.T."/>
            <person name="Poole A.M."/>
            <person name="Pritham E.J."/>
            <person name="Richards T.A."/>
            <person name="Rocap G."/>
            <person name="Roy S.W."/>
            <person name="Sarai C."/>
            <person name="Schaack S."/>
            <person name="Shirato S."/>
            <person name="Slamovits C.H."/>
            <person name="Spencer D.F."/>
            <person name="Suzuki S."/>
            <person name="Worden A.Z."/>
            <person name="Zauner S."/>
            <person name="Barry K."/>
            <person name="Bell C."/>
            <person name="Bharti A.K."/>
            <person name="Crow J.A."/>
            <person name="Grimwood J."/>
            <person name="Kramer R."/>
            <person name="Lindquist E."/>
            <person name="Lucas S."/>
            <person name="Salamov A."/>
            <person name="McFadden G.I."/>
            <person name="Lane C.E."/>
            <person name="Keeling P.J."/>
            <person name="Gray M.W."/>
            <person name="Grigoriev I.V."/>
            <person name="Archibald J.M."/>
        </authorList>
    </citation>
    <scope>NUCLEOTIDE SEQUENCE</scope>
    <source>
        <strain evidence="9">CCMP2712</strain>
    </source>
</reference>
<dbReference type="InterPro" id="IPR000034">
    <property type="entry name" value="Laminin_IV"/>
</dbReference>
<dbReference type="HOGENOM" id="CLU_261657_0_0_1"/>
<keyword evidence="9" id="KW-1185">Reference proteome</keyword>
<gene>
    <name evidence="7" type="ORF">GUITHDRAFT_132222</name>
</gene>
<evidence type="ECO:0000256" key="4">
    <source>
        <dbReference type="ARBA" id="ARBA00023180"/>
    </source>
</evidence>
<feature type="domain" description="Laminin IV type A" evidence="6">
    <location>
        <begin position="33"/>
        <end position="225"/>
    </location>
</feature>
<evidence type="ECO:0000313" key="7">
    <source>
        <dbReference type="EMBL" id="EKX54509.1"/>
    </source>
</evidence>
<sequence>MAGRVTLLVVAVMVAMAGEAEGKAGDLVRSSDFRREGWTMSGDNGGGGMEVDTRQNLVRASDDGDRSWYFETPRGWLEGDKAIIYNGTLEVFLQTISWTGSYKEDYDVVLVASRKSLSLGLKGMKKDGETSKNYIVQLNEKSGWMFYRKGRSSKVVPNVTAQDFIFCLNNLVGIQIRGGYYAGSEQAQLRSLKVTQGYMAGDENSKPDIMSSLWLGSRTCESSERFEITFNNPGLPCHKWEEITSGVLQAVDSSSPYQVFKLDPLSSSNRQDYYVGRSLNITGGPGHGHSGTVVHYVGKLDWEVSSGVTSVEIVNPGEGCQTRGYLSAYGGGGSGFEASFDVSCVSLHYVVRRTDLVVVKVLYSIPEVEIFNGGIGCSGTLQNFGLEIRQGQITNVTVMNSGGTAYITGSAIAVCEPPCTGSGFAGTCYASGGNVYQVVIQQGGNAYSAGHPPVLKCPEGRLTAVGSEGGYGFEAFIGTTSGAITHVLVKDGGSGYSGSISLVPEVYTTCVSFDLRPVPSGHMSSVSVIKSGSGYSSLPRITISLGGGAETGAGCRNFDLRAHVGDHTAGILSRVSAKSLVLGMWASEVDGYYEGMTIVITSGNAKGLIASILQYTAATKEVVLASSLSTLPAIGDTYGITPTPLHVMKNDALGIDLGRSLGGQVASALSCSCPASSQTHSSNFICSNSSSCARGLCVCSVTLDSTAPAQDEILTGETIYFTSASFANSGKSAQIVAYDGANRRATLAVSGSAHQDFRNQLGNTDEIAAGASYLTSYTHVAKVANGNFNLLQAGKRLHAGSTYSIMMDDQSARVDAALAGRNYFCDQLVGDNPPAPWIRLPFEKTFSFRSVPHISSVATLTIAAEGRGFDDLLWKGNNLTLMGPNVTCRLLLNEFLGTVFEDGEFEKNAQRGGPISDSITISQEKMLEMTADREFNFKLKSQPGRDGEIRFRYMKLSFAPSTFFSSKFATDEFFYSEADTTVAQYKELNVTFQLPQKAQQAPTSDGVLSLIVDGYLEEGFLTLSYNNTVKKLFDGWVWGQGVRRYALSEPADIGVQCDNSNFCSPNSFVDVRQTRSPRHTTAVRIDRQDLLSMSSDRQANFIFRVLNTPRAKLSPVMLSYSLLSCYLRTLTARDGQIFGARLSRPSQSLIEFPGAFPAAAADGFLWLHAEIQYHVQHVRDTQGLPDQAPRVLRTSTGAFYEEALNDVRDPRGDLPAEAHNLPFLSAISVHAGDMGEKIGLLFNDDYAQYDSSKGFVDNVRVPKRILDQLMQSKSLSFTLVVPPGIGGVRVFTAVIAYAI</sequence>
<evidence type="ECO:0000256" key="5">
    <source>
        <dbReference type="SAM" id="SignalP"/>
    </source>
</evidence>
<evidence type="ECO:0000256" key="3">
    <source>
        <dbReference type="ARBA" id="ARBA00023157"/>
    </source>
</evidence>
<evidence type="ECO:0000259" key="6">
    <source>
        <dbReference type="PROSITE" id="PS51115"/>
    </source>
</evidence>
<evidence type="ECO:0000256" key="1">
    <source>
        <dbReference type="ARBA" id="ARBA00022729"/>
    </source>
</evidence>
<dbReference type="EMBL" id="JH992967">
    <property type="protein sequence ID" value="EKX54509.1"/>
    <property type="molecule type" value="Genomic_DNA"/>
</dbReference>
<dbReference type="EnsemblProtists" id="EKX54509">
    <property type="protein sequence ID" value="EKX54509"/>
    <property type="gene ID" value="GUITHDRAFT_132222"/>
</dbReference>
<keyword evidence="4" id="KW-0325">Glycoprotein</keyword>
<evidence type="ECO:0000256" key="2">
    <source>
        <dbReference type="ARBA" id="ARBA00022737"/>
    </source>
</evidence>
<dbReference type="RefSeq" id="XP_005841489.1">
    <property type="nucleotide sequence ID" value="XM_005841432.1"/>
</dbReference>
<name>L1K1Q6_GUITC</name>
<organism evidence="7">
    <name type="scientific">Guillardia theta (strain CCMP2712)</name>
    <name type="common">Cryptophyte</name>
    <dbReference type="NCBI Taxonomy" id="905079"/>
    <lineage>
        <taxon>Eukaryota</taxon>
        <taxon>Cryptophyceae</taxon>
        <taxon>Pyrenomonadales</taxon>
        <taxon>Geminigeraceae</taxon>
        <taxon>Guillardia</taxon>
    </lineage>
</organism>
<feature type="signal peptide" evidence="5">
    <location>
        <begin position="1"/>
        <end position="22"/>
    </location>
</feature>
<reference evidence="7 9" key="1">
    <citation type="journal article" date="2012" name="Nature">
        <title>Algal genomes reveal evolutionary mosaicism and the fate of nucleomorphs.</title>
        <authorList>
            <consortium name="DOE Joint Genome Institute"/>
            <person name="Curtis B.A."/>
            <person name="Tanifuji G."/>
            <person name="Burki F."/>
            <person name="Gruber A."/>
            <person name="Irimia M."/>
            <person name="Maruyama S."/>
            <person name="Arias M.C."/>
            <person name="Ball S.G."/>
            <person name="Gile G.H."/>
            <person name="Hirakawa Y."/>
            <person name="Hopkins J.F."/>
            <person name="Kuo A."/>
            <person name="Rensing S.A."/>
            <person name="Schmutz J."/>
            <person name="Symeonidi A."/>
            <person name="Elias M."/>
            <person name="Eveleigh R.J."/>
            <person name="Herman E.K."/>
            <person name="Klute M.J."/>
            <person name="Nakayama T."/>
            <person name="Obornik M."/>
            <person name="Reyes-Prieto A."/>
            <person name="Armbrust E.V."/>
            <person name="Aves S.J."/>
            <person name="Beiko R.G."/>
            <person name="Coutinho P."/>
            <person name="Dacks J.B."/>
            <person name="Durnford D.G."/>
            <person name="Fast N.M."/>
            <person name="Green B.R."/>
            <person name="Grisdale C.J."/>
            <person name="Hempel F."/>
            <person name="Henrissat B."/>
            <person name="Hoppner M.P."/>
            <person name="Ishida K."/>
            <person name="Kim E."/>
            <person name="Koreny L."/>
            <person name="Kroth P.G."/>
            <person name="Liu Y."/>
            <person name="Malik S.B."/>
            <person name="Maier U.G."/>
            <person name="McRose D."/>
            <person name="Mock T."/>
            <person name="Neilson J.A."/>
            <person name="Onodera N.T."/>
            <person name="Poole A.M."/>
            <person name="Pritham E.J."/>
            <person name="Richards T.A."/>
            <person name="Rocap G."/>
            <person name="Roy S.W."/>
            <person name="Sarai C."/>
            <person name="Schaack S."/>
            <person name="Shirato S."/>
            <person name="Slamovits C.H."/>
            <person name="Spencer D.F."/>
            <person name="Suzuki S."/>
            <person name="Worden A.Z."/>
            <person name="Zauner S."/>
            <person name="Barry K."/>
            <person name="Bell C."/>
            <person name="Bharti A.K."/>
            <person name="Crow J.A."/>
            <person name="Grimwood J."/>
            <person name="Kramer R."/>
            <person name="Lindquist E."/>
            <person name="Lucas S."/>
            <person name="Salamov A."/>
            <person name="McFadden G.I."/>
            <person name="Lane C.E."/>
            <person name="Keeling P.J."/>
            <person name="Gray M.W."/>
            <person name="Grigoriev I.V."/>
            <person name="Archibald J.M."/>
        </authorList>
    </citation>
    <scope>NUCLEOTIDE SEQUENCE</scope>
    <source>
        <strain evidence="7 9">CCMP2712</strain>
    </source>
</reference>
<feature type="chain" id="PRO_5008772077" description="Laminin IV type A domain-containing protein" evidence="5">
    <location>
        <begin position="23"/>
        <end position="1299"/>
    </location>
</feature>
<evidence type="ECO:0000313" key="8">
    <source>
        <dbReference type="EnsemblProtists" id="EKX54509"/>
    </source>
</evidence>
<dbReference type="PROSITE" id="PS51115">
    <property type="entry name" value="LAMININ_IVA"/>
    <property type="match status" value="1"/>
</dbReference>